<accession>A0A8B7ZBH8</accession>
<evidence type="ECO:0000256" key="10">
    <source>
        <dbReference type="SAM" id="Phobius"/>
    </source>
</evidence>
<feature type="transmembrane region" description="Helical" evidence="10">
    <location>
        <begin position="109"/>
        <end position="134"/>
    </location>
</feature>
<organism evidence="12 13">
    <name type="scientific">Acanthaster planci</name>
    <name type="common">Crown-of-thorns starfish</name>
    <dbReference type="NCBI Taxonomy" id="133434"/>
    <lineage>
        <taxon>Eukaryota</taxon>
        <taxon>Metazoa</taxon>
        <taxon>Echinodermata</taxon>
        <taxon>Eleutherozoa</taxon>
        <taxon>Asterozoa</taxon>
        <taxon>Asteroidea</taxon>
        <taxon>Valvatacea</taxon>
        <taxon>Valvatida</taxon>
        <taxon>Acanthasteridae</taxon>
        <taxon>Acanthaster</taxon>
    </lineage>
</organism>
<keyword evidence="7 9" id="KW-0675">Receptor</keyword>
<dbReference type="Gene3D" id="1.20.1070.10">
    <property type="entry name" value="Rhodopsin 7-helix transmembrane proteins"/>
    <property type="match status" value="1"/>
</dbReference>
<evidence type="ECO:0000256" key="7">
    <source>
        <dbReference type="ARBA" id="ARBA00023170"/>
    </source>
</evidence>
<dbReference type="PRINTS" id="PR00237">
    <property type="entry name" value="GPCRRHODOPSN"/>
</dbReference>
<dbReference type="Proteomes" id="UP000694845">
    <property type="component" value="Unplaced"/>
</dbReference>
<dbReference type="AlphaFoldDB" id="A0A8B7ZBH8"/>
<keyword evidence="4 10" id="KW-1133">Transmembrane helix</keyword>
<comment type="subcellular location">
    <subcellularLocation>
        <location evidence="1">Cell membrane</location>
        <topology evidence="1">Multi-pass membrane protein</topology>
    </subcellularLocation>
</comment>
<dbReference type="PROSITE" id="PS50262">
    <property type="entry name" value="G_PROTEIN_RECEP_F1_2"/>
    <property type="match status" value="1"/>
</dbReference>
<keyword evidence="5 9" id="KW-0297">G-protein coupled receptor</keyword>
<dbReference type="OrthoDB" id="5950126at2759"/>
<dbReference type="PANTHER" id="PTHR24228:SF72">
    <property type="entry name" value="G-PROTEIN COUPLED RECEPTORS FAMILY 1 PROFILE DOMAIN-CONTAINING PROTEIN"/>
    <property type="match status" value="1"/>
</dbReference>
<dbReference type="KEGG" id="aplc:110985876"/>
<dbReference type="PROSITE" id="PS00237">
    <property type="entry name" value="G_PROTEIN_RECEP_F1_1"/>
    <property type="match status" value="1"/>
</dbReference>
<proteinExistence type="inferred from homology"/>
<dbReference type="InterPro" id="IPR017452">
    <property type="entry name" value="GPCR_Rhodpsn_7TM"/>
</dbReference>
<feature type="domain" description="G-protein coupled receptors family 1 profile" evidence="11">
    <location>
        <begin position="88"/>
        <end position="321"/>
    </location>
</feature>
<evidence type="ECO:0000256" key="9">
    <source>
        <dbReference type="RuleBase" id="RU000688"/>
    </source>
</evidence>
<name>A0A8B7ZBH8_ACAPL</name>
<reference evidence="13" key="1">
    <citation type="submission" date="2025-08" db="UniProtKB">
        <authorList>
            <consortium name="RefSeq"/>
        </authorList>
    </citation>
    <scope>IDENTIFICATION</scope>
</reference>
<dbReference type="OMA" id="HETSDIF"/>
<feature type="transmembrane region" description="Helical" evidence="10">
    <location>
        <begin position="281"/>
        <end position="308"/>
    </location>
</feature>
<protein>
    <submittedName>
        <fullName evidence="13">Alpha-2C adrenergic receptor-like</fullName>
    </submittedName>
</protein>
<dbReference type="GeneID" id="110985876"/>
<dbReference type="PANTHER" id="PTHR24228">
    <property type="entry name" value="B2 BRADYKININ RECEPTOR/ANGIOTENSIN II RECEPTOR"/>
    <property type="match status" value="1"/>
</dbReference>
<keyword evidence="8 9" id="KW-0807">Transducer</keyword>
<dbReference type="RefSeq" id="XP_022103003.1">
    <property type="nucleotide sequence ID" value="XM_022247311.1"/>
</dbReference>
<evidence type="ECO:0000313" key="13">
    <source>
        <dbReference type="RefSeq" id="XP_022103003.1"/>
    </source>
</evidence>
<evidence type="ECO:0000256" key="1">
    <source>
        <dbReference type="ARBA" id="ARBA00004651"/>
    </source>
</evidence>
<evidence type="ECO:0000256" key="8">
    <source>
        <dbReference type="ARBA" id="ARBA00023224"/>
    </source>
</evidence>
<dbReference type="Pfam" id="PF00001">
    <property type="entry name" value="7tm_1"/>
    <property type="match status" value="1"/>
</dbReference>
<sequence length="321" mass="34779">MATGTFTMTTDAMTTMTTGDATIFRTTSSDENSFMTSSENSLTENMTTATMLETTTQGDGRNFRFENYTQRAIIGTVVCLVAVVGLVGNIMVILAVILSRKLQTRTNAFVVNLAIADLVTCLSAPFTAVALFSMSGWPMPEIVCSIVAAIGFCSLGCSIITLAAISINRYILITKTTATYRSVYTPKKIAAMLVVIWVYPALVCCLPLVGLGKWGYSEKYKTCTQDTSHETSDYFSLVGSAGVNPIIYGAKHPHFKEVFRHMLRCRYHMIPEPSGCLRSVAASYAALVASALVAVSSAYCLVVMMTLYQVLAALSETLCYI</sequence>
<feature type="transmembrane region" description="Helical" evidence="10">
    <location>
        <begin position="146"/>
        <end position="168"/>
    </location>
</feature>
<evidence type="ECO:0000256" key="2">
    <source>
        <dbReference type="ARBA" id="ARBA00022475"/>
    </source>
</evidence>
<keyword evidence="12" id="KW-1185">Reference proteome</keyword>
<evidence type="ECO:0000256" key="5">
    <source>
        <dbReference type="ARBA" id="ARBA00023040"/>
    </source>
</evidence>
<evidence type="ECO:0000256" key="6">
    <source>
        <dbReference type="ARBA" id="ARBA00023136"/>
    </source>
</evidence>
<keyword evidence="2" id="KW-1003">Cell membrane</keyword>
<evidence type="ECO:0000313" key="12">
    <source>
        <dbReference type="Proteomes" id="UP000694845"/>
    </source>
</evidence>
<feature type="transmembrane region" description="Helical" evidence="10">
    <location>
        <begin position="189"/>
        <end position="209"/>
    </location>
</feature>
<comment type="similarity">
    <text evidence="9">Belongs to the G-protein coupled receptor 1 family.</text>
</comment>
<dbReference type="CDD" id="cd00637">
    <property type="entry name" value="7tm_classA_rhodopsin-like"/>
    <property type="match status" value="1"/>
</dbReference>
<keyword evidence="3 9" id="KW-0812">Transmembrane</keyword>
<keyword evidence="6 10" id="KW-0472">Membrane</keyword>
<dbReference type="InterPro" id="IPR000276">
    <property type="entry name" value="GPCR_Rhodpsn"/>
</dbReference>
<evidence type="ECO:0000256" key="4">
    <source>
        <dbReference type="ARBA" id="ARBA00022989"/>
    </source>
</evidence>
<evidence type="ECO:0000259" key="11">
    <source>
        <dbReference type="PROSITE" id="PS50262"/>
    </source>
</evidence>
<gene>
    <name evidence="13" type="primary">LOC110985876</name>
</gene>
<dbReference type="GO" id="GO:0004930">
    <property type="term" value="F:G protein-coupled receptor activity"/>
    <property type="evidence" value="ECO:0007669"/>
    <property type="project" value="UniProtKB-KW"/>
</dbReference>
<feature type="transmembrane region" description="Helical" evidence="10">
    <location>
        <begin position="72"/>
        <end position="97"/>
    </location>
</feature>
<dbReference type="GO" id="GO:0005886">
    <property type="term" value="C:plasma membrane"/>
    <property type="evidence" value="ECO:0007669"/>
    <property type="project" value="UniProtKB-SubCell"/>
</dbReference>
<evidence type="ECO:0000256" key="3">
    <source>
        <dbReference type="ARBA" id="ARBA00022692"/>
    </source>
</evidence>
<dbReference type="SUPFAM" id="SSF81321">
    <property type="entry name" value="Family A G protein-coupled receptor-like"/>
    <property type="match status" value="1"/>
</dbReference>